<feature type="compositionally biased region" description="Gly residues" evidence="1">
    <location>
        <begin position="74"/>
        <end position="84"/>
    </location>
</feature>
<organism evidence="2 3">
    <name type="scientific">Saccharothrix carnea</name>
    <dbReference type="NCBI Taxonomy" id="1280637"/>
    <lineage>
        <taxon>Bacteria</taxon>
        <taxon>Bacillati</taxon>
        <taxon>Actinomycetota</taxon>
        <taxon>Actinomycetes</taxon>
        <taxon>Pseudonocardiales</taxon>
        <taxon>Pseudonocardiaceae</taxon>
        <taxon>Saccharothrix</taxon>
    </lineage>
</organism>
<evidence type="ECO:0000313" key="3">
    <source>
        <dbReference type="Proteomes" id="UP000241118"/>
    </source>
</evidence>
<name>A0A2P8I457_SACCR</name>
<keyword evidence="3" id="KW-1185">Reference proteome</keyword>
<gene>
    <name evidence="2" type="ORF">B0I31_10935</name>
</gene>
<dbReference type="AlphaFoldDB" id="A0A2P8I457"/>
<accession>A0A2P8I457</accession>
<reference evidence="2 3" key="1">
    <citation type="submission" date="2018-03" db="EMBL/GenBank/DDBJ databases">
        <title>Genomic Encyclopedia of Type Strains, Phase III (KMG-III): the genomes of soil and plant-associated and newly described type strains.</title>
        <authorList>
            <person name="Whitman W."/>
        </authorList>
    </citation>
    <scope>NUCLEOTIDE SEQUENCE [LARGE SCALE GENOMIC DNA]</scope>
    <source>
        <strain evidence="2 3">CGMCC 4.7097</strain>
    </source>
</reference>
<feature type="region of interest" description="Disordered" evidence="1">
    <location>
        <begin position="1"/>
        <end position="100"/>
    </location>
</feature>
<evidence type="ECO:0000256" key="1">
    <source>
        <dbReference type="SAM" id="MobiDB-lite"/>
    </source>
</evidence>
<feature type="compositionally biased region" description="Basic and acidic residues" evidence="1">
    <location>
        <begin position="53"/>
        <end position="67"/>
    </location>
</feature>
<sequence>MDASVAPGGILSCQAQHQESDRADGPWSAGPLGAGSGCVAVGEEVPVPSQHRLRMDQQSEPVKRGGRESVQQGGEEGPVGGGEPWAGVSELALQDHDLVA</sequence>
<evidence type="ECO:0000313" key="2">
    <source>
        <dbReference type="EMBL" id="PSL53245.1"/>
    </source>
</evidence>
<dbReference type="EMBL" id="PYAX01000009">
    <property type="protein sequence ID" value="PSL53245.1"/>
    <property type="molecule type" value="Genomic_DNA"/>
</dbReference>
<proteinExistence type="predicted"/>
<dbReference type="Proteomes" id="UP000241118">
    <property type="component" value="Unassembled WGS sequence"/>
</dbReference>
<comment type="caution">
    <text evidence="2">The sequence shown here is derived from an EMBL/GenBank/DDBJ whole genome shotgun (WGS) entry which is preliminary data.</text>
</comment>
<protein>
    <submittedName>
        <fullName evidence="2">Uncharacterized protein</fullName>
    </submittedName>
</protein>